<dbReference type="AlphaFoldDB" id="A0A8D9S0I0"/>
<gene>
    <name evidence="1" type="ORF">HMPREF0534_1379</name>
</gene>
<comment type="caution">
    <text evidence="1">The sequence shown here is derived from an EMBL/GenBank/DDBJ whole genome shotgun (WGS) entry which is preliminary data.</text>
</comment>
<sequence length="153" mass="17848">MDKKAYQYEKIINGLKSRRAIKEKHLRADSKQLEQLSKQIRYYSARRANLLTERYRQIARQLFAEYELIAIEKLDAKEMRKKNQKGSGATNRGKNRKLAKIKPYEIALLLEQMADREGKTLLKVDSYKTSQVEFGTQYQKVVSVNGCLSTLEN</sequence>
<accession>A0A8D9S0I0</accession>
<proteinExistence type="predicted"/>
<name>A0A8D9S0I0_LIMRT</name>
<dbReference type="RefSeq" id="WP_003671400.1">
    <property type="nucleotide sequence ID" value="NZ_GG693671.1"/>
</dbReference>
<protein>
    <submittedName>
        <fullName evidence="1">Putative transposase, IS605 OrfB family</fullName>
    </submittedName>
</protein>
<evidence type="ECO:0000313" key="1">
    <source>
        <dbReference type="EMBL" id="EEI65297.1"/>
    </source>
</evidence>
<evidence type="ECO:0000313" key="2">
    <source>
        <dbReference type="Proteomes" id="UP000003419"/>
    </source>
</evidence>
<organism evidence="1 2">
    <name type="scientific">Limosilactobacillus reuteri CF48-3A</name>
    <dbReference type="NCBI Taxonomy" id="525341"/>
    <lineage>
        <taxon>Bacteria</taxon>
        <taxon>Bacillati</taxon>
        <taxon>Bacillota</taxon>
        <taxon>Bacilli</taxon>
        <taxon>Lactobacillales</taxon>
        <taxon>Lactobacillaceae</taxon>
        <taxon>Limosilactobacillus</taxon>
    </lineage>
</organism>
<reference evidence="1 2" key="1">
    <citation type="submission" date="2009-01" db="EMBL/GenBank/DDBJ databases">
        <authorList>
            <person name="Qin X."/>
            <person name="Bachman B."/>
            <person name="Battles P."/>
            <person name="Bell A."/>
            <person name="Bess C."/>
            <person name="Bickham C."/>
            <person name="Chaboub L."/>
            <person name="Chen D."/>
            <person name="Coyle M."/>
            <person name="Deiros D.R."/>
            <person name="Dinh H."/>
            <person name="Forbes L."/>
            <person name="Fowler G."/>
            <person name="Francisco L."/>
            <person name="Fu Q."/>
            <person name="Gubbala S."/>
            <person name="Hale W."/>
            <person name="Han Y."/>
            <person name="Hemphill L."/>
            <person name="Highlander S.K."/>
            <person name="Hirani K."/>
            <person name="Hogues M."/>
            <person name="Jackson L."/>
            <person name="Jakkamsetti A."/>
            <person name="Javaid M."/>
            <person name="Jiang H."/>
            <person name="Korchina V."/>
            <person name="Kovar C."/>
            <person name="Lara F."/>
            <person name="Lee S."/>
            <person name="Mata R."/>
            <person name="Mathew T."/>
            <person name="Moen C."/>
            <person name="Morales K."/>
            <person name="Munidasa M."/>
            <person name="Nazareth L."/>
            <person name="Ngo R."/>
            <person name="Nguyen L."/>
            <person name="Okwuonu G."/>
            <person name="Ongeri F."/>
            <person name="Patil S."/>
            <person name="Petrosino J."/>
            <person name="Pham C."/>
            <person name="Pham P."/>
            <person name="Pu L.-L."/>
            <person name="Puazo M."/>
            <person name="Raj R."/>
            <person name="Reid J."/>
            <person name="Rouhana J."/>
            <person name="Saada N."/>
            <person name="Shang Y."/>
            <person name="Simmons D."/>
            <person name="Thornton R."/>
            <person name="Warren J."/>
            <person name="Weissenberger G."/>
            <person name="Zhang J."/>
            <person name="Zhang L."/>
            <person name="Zhou C."/>
            <person name="Zhu D."/>
            <person name="Muzny D."/>
            <person name="Worley K."/>
            <person name="Gibbs R."/>
        </authorList>
    </citation>
    <scope>NUCLEOTIDE SEQUENCE [LARGE SCALE GENOMIC DNA]</scope>
    <source>
        <strain evidence="1 2">CF48-3A</strain>
    </source>
</reference>
<dbReference type="Proteomes" id="UP000003419">
    <property type="component" value="Unassembled WGS sequence"/>
</dbReference>
<dbReference type="EMBL" id="ACHG01000145">
    <property type="protein sequence ID" value="EEI65297.1"/>
    <property type="molecule type" value="Genomic_DNA"/>
</dbReference>